<gene>
    <name evidence="1" type="ORF">SAMN02745150_01267</name>
</gene>
<proteinExistence type="predicted"/>
<keyword evidence="2" id="KW-1185">Reference proteome</keyword>
<reference evidence="2" key="1">
    <citation type="submission" date="2016-10" db="EMBL/GenBank/DDBJ databases">
        <authorList>
            <person name="Varghese N."/>
            <person name="Submissions S."/>
        </authorList>
    </citation>
    <scope>NUCLEOTIDE SEQUENCE [LARGE SCALE GENOMIC DNA]</scope>
    <source>
        <strain evidence="2">ATCC 43811</strain>
    </source>
</reference>
<dbReference type="AlphaFoldDB" id="A0A1I1ETU9"/>
<organism evidence="1 2">
    <name type="scientific">Brevinema andersonii</name>
    <dbReference type="NCBI Taxonomy" id="34097"/>
    <lineage>
        <taxon>Bacteria</taxon>
        <taxon>Pseudomonadati</taxon>
        <taxon>Spirochaetota</taxon>
        <taxon>Spirochaetia</taxon>
        <taxon>Brevinematales</taxon>
        <taxon>Brevinemataceae</taxon>
        <taxon>Brevinema</taxon>
    </lineage>
</organism>
<sequence>MLEYGSFVTQIVSFFQSINLDTYLQMAVAIGSIAAVLVSIRALEEPLRTQLGIYPVHRNIINISDVQIKDKNINQELTPTYITIKNSGQSTIEDLKISINADLPSVPQIFNEEHSAVGQIFDLEKLHAILYGQRIADLEQKLSLLILPQHTTHTVFFGNIMKSADYFDSIIYYFPYKGTWHTHFISEEMQVPYIDSFDIYRVKIPELYSILAVSQLIEKLFGKEYLYEVLLYLRYYAGVGKKYLENGIYSKKWNTYMQNFLETLIKNDIIHKVGRNHLVELSNLLNHFAELDASSIKQVEHICRIITNAYEQIFKDGIRIYLPNCLEIKACYKNIVLNRAEIKIFPIDILTPIEDLD</sequence>
<dbReference type="Proteomes" id="UP000240042">
    <property type="component" value="Unassembled WGS sequence"/>
</dbReference>
<dbReference type="EMBL" id="FOKY01000018">
    <property type="protein sequence ID" value="SFB90565.1"/>
    <property type="molecule type" value="Genomic_DNA"/>
</dbReference>
<evidence type="ECO:0000313" key="1">
    <source>
        <dbReference type="EMBL" id="SFB90565.1"/>
    </source>
</evidence>
<name>A0A1I1ETU9_BREAD</name>
<protein>
    <submittedName>
        <fullName evidence="1">Uncharacterized protein</fullName>
    </submittedName>
</protein>
<accession>A0A1I1ETU9</accession>
<dbReference type="RefSeq" id="WP_143280446.1">
    <property type="nucleotide sequence ID" value="NZ_FOKY01000018.1"/>
</dbReference>
<evidence type="ECO:0000313" key="2">
    <source>
        <dbReference type="Proteomes" id="UP000240042"/>
    </source>
</evidence>